<organism evidence="1 2">
    <name type="scientific">Mycena belliarum</name>
    <dbReference type="NCBI Taxonomy" id="1033014"/>
    <lineage>
        <taxon>Eukaryota</taxon>
        <taxon>Fungi</taxon>
        <taxon>Dikarya</taxon>
        <taxon>Basidiomycota</taxon>
        <taxon>Agaricomycotina</taxon>
        <taxon>Agaricomycetes</taxon>
        <taxon>Agaricomycetidae</taxon>
        <taxon>Agaricales</taxon>
        <taxon>Marasmiineae</taxon>
        <taxon>Mycenaceae</taxon>
        <taxon>Mycena</taxon>
    </lineage>
</organism>
<sequence>MDQTGLIPIGLKPEAASQRETDTFIVSIPQDRLCIRLFPGGTRPEAGMFFFDFYDAQRQVAVNAPRGYAVTIVWPGGLAGPITSVEATLGVTPDEGLEKFTVVEKVRCSLTRPRQEPYLFDIPSRSRPAAGVGQAVRVQ</sequence>
<proteinExistence type="predicted"/>
<keyword evidence="2" id="KW-1185">Reference proteome</keyword>
<gene>
    <name evidence="1" type="ORF">B0H15DRAFT_818938</name>
</gene>
<comment type="caution">
    <text evidence="1">The sequence shown here is derived from an EMBL/GenBank/DDBJ whole genome shotgun (WGS) entry which is preliminary data.</text>
</comment>
<dbReference type="AlphaFoldDB" id="A0AAD6UEU1"/>
<evidence type="ECO:0000313" key="1">
    <source>
        <dbReference type="EMBL" id="KAJ7100157.1"/>
    </source>
</evidence>
<name>A0AAD6UEU1_9AGAR</name>
<dbReference type="EMBL" id="JARJCN010000006">
    <property type="protein sequence ID" value="KAJ7100157.1"/>
    <property type="molecule type" value="Genomic_DNA"/>
</dbReference>
<reference evidence="1" key="1">
    <citation type="submission" date="2023-03" db="EMBL/GenBank/DDBJ databases">
        <title>Massive genome expansion in bonnet fungi (Mycena s.s.) driven by repeated elements and novel gene families across ecological guilds.</title>
        <authorList>
            <consortium name="Lawrence Berkeley National Laboratory"/>
            <person name="Harder C.B."/>
            <person name="Miyauchi S."/>
            <person name="Viragh M."/>
            <person name="Kuo A."/>
            <person name="Thoen E."/>
            <person name="Andreopoulos B."/>
            <person name="Lu D."/>
            <person name="Skrede I."/>
            <person name="Drula E."/>
            <person name="Henrissat B."/>
            <person name="Morin E."/>
            <person name="Kohler A."/>
            <person name="Barry K."/>
            <person name="LaButti K."/>
            <person name="Morin E."/>
            <person name="Salamov A."/>
            <person name="Lipzen A."/>
            <person name="Mereny Z."/>
            <person name="Hegedus B."/>
            <person name="Baldrian P."/>
            <person name="Stursova M."/>
            <person name="Weitz H."/>
            <person name="Taylor A."/>
            <person name="Grigoriev I.V."/>
            <person name="Nagy L.G."/>
            <person name="Martin F."/>
            <person name="Kauserud H."/>
        </authorList>
    </citation>
    <scope>NUCLEOTIDE SEQUENCE</scope>
    <source>
        <strain evidence="1">CBHHK173m</strain>
    </source>
</reference>
<evidence type="ECO:0000313" key="2">
    <source>
        <dbReference type="Proteomes" id="UP001222325"/>
    </source>
</evidence>
<protein>
    <submittedName>
        <fullName evidence="1">Uncharacterized protein</fullName>
    </submittedName>
</protein>
<accession>A0AAD6UEU1</accession>
<dbReference type="Proteomes" id="UP001222325">
    <property type="component" value="Unassembled WGS sequence"/>
</dbReference>